<accession>A0A370K307</accession>
<proteinExistence type="predicted"/>
<keyword evidence="4" id="KW-1185">Reference proteome</keyword>
<keyword evidence="1" id="KW-0812">Transmembrane</keyword>
<protein>
    <submittedName>
        <fullName evidence="3">Alpha/beta hydrolase</fullName>
    </submittedName>
</protein>
<dbReference type="EMBL" id="QQSY01000008">
    <property type="protein sequence ID" value="RDI96978.1"/>
    <property type="molecule type" value="Genomic_DNA"/>
</dbReference>
<feature type="domain" description="Serine aminopeptidase S33" evidence="2">
    <location>
        <begin position="121"/>
        <end position="192"/>
    </location>
</feature>
<dbReference type="SUPFAM" id="SSF53474">
    <property type="entry name" value="alpha/beta-Hydrolases"/>
    <property type="match status" value="1"/>
</dbReference>
<feature type="transmembrane region" description="Helical" evidence="1">
    <location>
        <begin position="30"/>
        <end position="55"/>
    </location>
</feature>
<dbReference type="PANTHER" id="PTHR12277:SF79">
    <property type="entry name" value="XAA-PRO DIPEPTIDYL-PEPTIDASE-RELATED"/>
    <property type="match status" value="1"/>
</dbReference>
<gene>
    <name evidence="3" type="ORF">DVT68_18995</name>
</gene>
<organism evidence="3 4">
    <name type="scientific">Dyella solisilvae</name>
    <dbReference type="NCBI Taxonomy" id="1920168"/>
    <lineage>
        <taxon>Bacteria</taxon>
        <taxon>Pseudomonadati</taxon>
        <taxon>Pseudomonadota</taxon>
        <taxon>Gammaproteobacteria</taxon>
        <taxon>Lysobacterales</taxon>
        <taxon>Rhodanobacteraceae</taxon>
        <taxon>Dyella</taxon>
    </lineage>
</organism>
<keyword evidence="1" id="KW-0472">Membrane</keyword>
<evidence type="ECO:0000256" key="1">
    <source>
        <dbReference type="SAM" id="Phobius"/>
    </source>
</evidence>
<dbReference type="Proteomes" id="UP000254711">
    <property type="component" value="Unassembled WGS sequence"/>
</dbReference>
<name>A0A370K307_9GAMM</name>
<evidence type="ECO:0000313" key="3">
    <source>
        <dbReference type="EMBL" id="RDI96978.1"/>
    </source>
</evidence>
<dbReference type="InterPro" id="IPR022742">
    <property type="entry name" value="Hydrolase_4"/>
</dbReference>
<evidence type="ECO:0000313" key="4">
    <source>
        <dbReference type="Proteomes" id="UP000254711"/>
    </source>
</evidence>
<keyword evidence="1" id="KW-1133">Transmembrane helix</keyword>
<dbReference type="AlphaFoldDB" id="A0A370K307"/>
<dbReference type="Pfam" id="PF12146">
    <property type="entry name" value="Hydrolase_4"/>
    <property type="match status" value="1"/>
</dbReference>
<reference evidence="3 4" key="1">
    <citation type="submission" date="2018-07" db="EMBL/GenBank/DDBJ databases">
        <title>Dyella solisilvae sp. nov., isolated from the pine and broad-leaved mixed forest soil.</title>
        <authorList>
            <person name="Gao Z."/>
            <person name="Qiu L."/>
        </authorList>
    </citation>
    <scope>NUCLEOTIDE SEQUENCE [LARGE SCALE GENOMIC DNA]</scope>
    <source>
        <strain evidence="3 4">DHG54</strain>
    </source>
</reference>
<keyword evidence="3" id="KW-0378">Hydrolase</keyword>
<sequence>MDFLAPAWELSAMAHAAHNRRSGRRAGGRMFVRTMVVLAVLAVLVYGGICASLYFGQRSLVYQPEPSWLVRQPPDFELVRDGVHLRGWVMNPGKPRALLYFGGNAERIEDSREELARWLPDRTIYLLPYRGFGASDGKPSEAALVGDAIALFDKVAPSHTAVAVLGRSLGSGVAVQLAAQRPVERLVLVTPFDSLVRVAAGYYPWAPVNLLMRERFESWRHAAAISSPVLVIRAEHDEVIPAARTDALIAAFGQRPAQQVVADAGHNTIQDFADYRVSLERFLH</sequence>
<dbReference type="PANTHER" id="PTHR12277">
    <property type="entry name" value="ALPHA/BETA HYDROLASE DOMAIN-CONTAINING PROTEIN"/>
    <property type="match status" value="1"/>
</dbReference>
<dbReference type="GO" id="GO:0016787">
    <property type="term" value="F:hydrolase activity"/>
    <property type="evidence" value="ECO:0007669"/>
    <property type="project" value="UniProtKB-KW"/>
</dbReference>
<comment type="caution">
    <text evidence="3">The sequence shown here is derived from an EMBL/GenBank/DDBJ whole genome shotgun (WGS) entry which is preliminary data.</text>
</comment>
<dbReference type="Gene3D" id="3.40.50.1820">
    <property type="entry name" value="alpha/beta hydrolase"/>
    <property type="match status" value="1"/>
</dbReference>
<dbReference type="InterPro" id="IPR029058">
    <property type="entry name" value="AB_hydrolase_fold"/>
</dbReference>
<evidence type="ECO:0000259" key="2">
    <source>
        <dbReference type="Pfam" id="PF12146"/>
    </source>
</evidence>